<name>A0A4C2EJ50_9EURY</name>
<protein>
    <submittedName>
        <fullName evidence="2">Uncharacterized protein</fullName>
    </submittedName>
</protein>
<keyword evidence="3" id="KW-1185">Reference proteome</keyword>
<comment type="caution">
    <text evidence="2">The sequence shown here is derived from an EMBL/GenBank/DDBJ whole genome shotgun (WGS) entry which is preliminary data.</text>
</comment>
<feature type="transmembrane region" description="Helical" evidence="1">
    <location>
        <begin position="31"/>
        <end position="53"/>
    </location>
</feature>
<reference evidence="2 3" key="1">
    <citation type="submission" date="2019-02" db="EMBL/GenBank/DDBJ databases">
        <title>Haloarcula mannanilyticum sp. nov., a mannan degrading haloarchaeon isolated from commercial salt.</title>
        <authorList>
            <person name="Enomoto S."/>
            <person name="Shimane Y."/>
            <person name="Kamekura M."/>
            <person name="Ito T."/>
            <person name="Moriya O."/>
            <person name="Ihara K."/>
            <person name="Takahashi-Ando N."/>
            <person name="Fukushima Y."/>
            <person name="Yoshida Y."/>
            <person name="Usama R."/>
            <person name="Takai K."/>
            <person name="Minegishi H."/>
        </authorList>
    </citation>
    <scope>NUCLEOTIDE SEQUENCE [LARGE SCALE GENOMIC DNA]</scope>
    <source>
        <strain evidence="2 3">MD130-1</strain>
    </source>
</reference>
<keyword evidence="1" id="KW-1133">Transmembrane helix</keyword>
<accession>A0A4C2EJ50</accession>
<proteinExistence type="predicted"/>
<keyword evidence="1" id="KW-0472">Membrane</keyword>
<sequence>MPNTESTEAQDVLVDKCLAGTVSLGVPILDVYGALPGVAGGVIATVLGVAATIRGVKSVRDSWRLLTIDSVPLREAVATDGLVRVHGTVRPPRPDDTLVSPIREEECVAYEYNIYHQVQGTGDPSIDAGIEYSPFIISDGTAEIYVNPSEESLSLKHETETVIGEELLEQVDEARLDLEPSADTDSGLFEDPTELVEGTLRVGETVSVVGNASTAPESGAGGADGVMTPVDGNLIVANDEPESAALRTGARGLFLLVLGLGFDVIGISALMANTDSFVEMLQLAGTI</sequence>
<gene>
    <name evidence="2" type="ORF">Harman_23210</name>
</gene>
<dbReference type="RefSeq" id="WP_137683975.1">
    <property type="nucleotide sequence ID" value="NZ_BIXZ01000003.1"/>
</dbReference>
<evidence type="ECO:0000313" key="2">
    <source>
        <dbReference type="EMBL" id="GCF14386.1"/>
    </source>
</evidence>
<dbReference type="AlphaFoldDB" id="A0A4C2EJ50"/>
<evidence type="ECO:0000313" key="3">
    <source>
        <dbReference type="Proteomes" id="UP000304382"/>
    </source>
</evidence>
<organism evidence="2 3">
    <name type="scientific">Haloarcula mannanilytica</name>
    <dbReference type="NCBI Taxonomy" id="2509225"/>
    <lineage>
        <taxon>Archaea</taxon>
        <taxon>Methanobacteriati</taxon>
        <taxon>Methanobacteriota</taxon>
        <taxon>Stenosarchaea group</taxon>
        <taxon>Halobacteria</taxon>
        <taxon>Halobacteriales</taxon>
        <taxon>Haloarculaceae</taxon>
        <taxon>Haloarcula</taxon>
    </lineage>
</organism>
<evidence type="ECO:0000256" key="1">
    <source>
        <dbReference type="SAM" id="Phobius"/>
    </source>
</evidence>
<feature type="transmembrane region" description="Helical" evidence="1">
    <location>
        <begin position="253"/>
        <end position="272"/>
    </location>
</feature>
<dbReference type="Proteomes" id="UP000304382">
    <property type="component" value="Unassembled WGS sequence"/>
</dbReference>
<dbReference type="EMBL" id="BIXZ01000003">
    <property type="protein sequence ID" value="GCF14386.1"/>
    <property type="molecule type" value="Genomic_DNA"/>
</dbReference>
<keyword evidence="1" id="KW-0812">Transmembrane</keyword>
<dbReference type="OrthoDB" id="221252at2157"/>